<evidence type="ECO:0000313" key="5">
    <source>
        <dbReference type="Proteomes" id="UP000603453"/>
    </source>
</evidence>
<reference evidence="4" key="1">
    <citation type="submission" date="2020-12" db="EMBL/GenBank/DDBJ databases">
        <title>Metabolic potential, ecology and presence of endohyphal bacteria is reflected in genomic diversity of Mucoromycotina.</title>
        <authorList>
            <person name="Muszewska A."/>
            <person name="Okrasinska A."/>
            <person name="Steczkiewicz K."/>
            <person name="Drgas O."/>
            <person name="Orlowska M."/>
            <person name="Perlinska-Lenart U."/>
            <person name="Aleksandrzak-Piekarczyk T."/>
            <person name="Szatraj K."/>
            <person name="Zielenkiewicz U."/>
            <person name="Pilsyk S."/>
            <person name="Malc E."/>
            <person name="Mieczkowski P."/>
            <person name="Kruszewska J.S."/>
            <person name="Biernat P."/>
            <person name="Pawlowska J."/>
        </authorList>
    </citation>
    <scope>NUCLEOTIDE SEQUENCE</scope>
    <source>
        <strain evidence="4">WA0000017839</strain>
    </source>
</reference>
<feature type="compositionally biased region" description="Basic and acidic residues" evidence="2">
    <location>
        <begin position="236"/>
        <end position="255"/>
    </location>
</feature>
<dbReference type="GO" id="GO:0008270">
    <property type="term" value="F:zinc ion binding"/>
    <property type="evidence" value="ECO:0007669"/>
    <property type="project" value="UniProtKB-KW"/>
</dbReference>
<dbReference type="InterPro" id="IPR039903">
    <property type="entry name" value="Zswim2"/>
</dbReference>
<dbReference type="PROSITE" id="PS50966">
    <property type="entry name" value="ZF_SWIM"/>
    <property type="match status" value="1"/>
</dbReference>
<evidence type="ECO:0000256" key="1">
    <source>
        <dbReference type="PROSITE-ProRule" id="PRU00325"/>
    </source>
</evidence>
<proteinExistence type="predicted"/>
<dbReference type="GO" id="GO:0061630">
    <property type="term" value="F:ubiquitin protein ligase activity"/>
    <property type="evidence" value="ECO:0007669"/>
    <property type="project" value="InterPro"/>
</dbReference>
<evidence type="ECO:0000313" key="4">
    <source>
        <dbReference type="EMBL" id="KAG2207208.1"/>
    </source>
</evidence>
<protein>
    <recommendedName>
        <fullName evidence="3">SWIM-type domain-containing protein</fullName>
    </recommendedName>
</protein>
<accession>A0A8H7RCI1</accession>
<keyword evidence="5" id="KW-1185">Reference proteome</keyword>
<name>A0A8H7RCI1_9FUNG</name>
<keyword evidence="1" id="KW-0479">Metal-binding</keyword>
<keyword evidence="1" id="KW-0862">Zinc</keyword>
<keyword evidence="1" id="KW-0863">Zinc-finger</keyword>
<dbReference type="PANTHER" id="PTHR21540:SF0">
    <property type="entry name" value="PHD FAMILY PROTEIN"/>
    <property type="match status" value="1"/>
</dbReference>
<dbReference type="AlphaFoldDB" id="A0A8H7RCI1"/>
<dbReference type="Proteomes" id="UP000603453">
    <property type="component" value="Unassembled WGS sequence"/>
</dbReference>
<dbReference type="EMBL" id="JAEPRD010000026">
    <property type="protein sequence ID" value="KAG2207208.1"/>
    <property type="molecule type" value="Genomic_DNA"/>
</dbReference>
<dbReference type="InterPro" id="IPR007527">
    <property type="entry name" value="Znf_SWIM"/>
</dbReference>
<dbReference type="OrthoDB" id="2213870at2759"/>
<sequence length="275" mass="31986">MDYTTTTTSNSDTESELADMLRKFTIRKKIETVSDIKQNEKPPMPFRTEVRLQRSCKQDIRLLSSKMTRRFLSHEFEVRGSTGQNYTVKIGPKLDCTCRDHRTRATHCKHILFILSQELKIQDYSSLIYVTLFPTDQVSNGLSYVQKEAPFISRMKNKTQEKERAMQKFENYEDGQDDEDYDELDGAQVVELDAKGKEIHKDTGEKSESEEEKEKEPEQPAVDETGRILFRKRAKKDTSKRDLQAIIDAEKGEPVKKKKKKQQKVSLLSFEDNDD</sequence>
<evidence type="ECO:0000256" key="2">
    <source>
        <dbReference type="SAM" id="MobiDB-lite"/>
    </source>
</evidence>
<feature type="domain" description="SWIM-type" evidence="3">
    <location>
        <begin position="86"/>
        <end position="119"/>
    </location>
</feature>
<comment type="caution">
    <text evidence="4">The sequence shown here is derived from an EMBL/GenBank/DDBJ whole genome shotgun (WGS) entry which is preliminary data.</text>
</comment>
<feature type="compositionally biased region" description="Basic and acidic residues" evidence="2">
    <location>
        <begin position="192"/>
        <end position="218"/>
    </location>
</feature>
<organism evidence="4 5">
    <name type="scientific">Mucor saturninus</name>
    <dbReference type="NCBI Taxonomy" id="64648"/>
    <lineage>
        <taxon>Eukaryota</taxon>
        <taxon>Fungi</taxon>
        <taxon>Fungi incertae sedis</taxon>
        <taxon>Mucoromycota</taxon>
        <taxon>Mucoromycotina</taxon>
        <taxon>Mucoromycetes</taxon>
        <taxon>Mucorales</taxon>
        <taxon>Mucorineae</taxon>
        <taxon>Mucoraceae</taxon>
        <taxon>Mucor</taxon>
    </lineage>
</organism>
<dbReference type="PANTHER" id="PTHR21540">
    <property type="entry name" value="RING FINGER AND SWIM DOMAIN-CONTAINING PROTEIN 2"/>
    <property type="match status" value="1"/>
</dbReference>
<gene>
    <name evidence="4" type="ORF">INT47_012261</name>
</gene>
<evidence type="ECO:0000259" key="3">
    <source>
        <dbReference type="PROSITE" id="PS50966"/>
    </source>
</evidence>
<feature type="region of interest" description="Disordered" evidence="2">
    <location>
        <begin position="192"/>
        <end position="275"/>
    </location>
</feature>